<dbReference type="Proteomes" id="UP000002407">
    <property type="component" value="Chromosome"/>
</dbReference>
<dbReference type="EMBL" id="CP000776">
    <property type="protein sequence ID" value="ABS52420.1"/>
    <property type="molecule type" value="Genomic_DNA"/>
</dbReference>
<gene>
    <name evidence="1" type="ordered locus">CHAB381_0814</name>
</gene>
<accession>A7I1J0</accession>
<evidence type="ECO:0000313" key="2">
    <source>
        <dbReference type="Proteomes" id="UP000002407"/>
    </source>
</evidence>
<proteinExistence type="predicted"/>
<dbReference type="KEGG" id="cha:CHAB381_0814"/>
<keyword evidence="2" id="KW-1185">Reference proteome</keyword>
<organism evidence="1 2">
    <name type="scientific">Campylobacter hominis (strain ATCC BAA-381 / DSM 21671 / CCUG 45161 / LMG 19568 / NCTC 13146 / CH001A)</name>
    <dbReference type="NCBI Taxonomy" id="360107"/>
    <lineage>
        <taxon>Bacteria</taxon>
        <taxon>Pseudomonadati</taxon>
        <taxon>Campylobacterota</taxon>
        <taxon>Epsilonproteobacteria</taxon>
        <taxon>Campylobacterales</taxon>
        <taxon>Campylobacteraceae</taxon>
        <taxon>Campylobacter</taxon>
    </lineage>
</organism>
<reference evidence="2" key="1">
    <citation type="submission" date="2007-07" db="EMBL/GenBank/DDBJ databases">
        <title>Complete genome sequence of Campylobacter hominis ATCC BAA-381, a commensal isolated from the human gastrointestinal tract.</title>
        <authorList>
            <person name="Fouts D.E."/>
            <person name="Mongodin E.F."/>
            <person name="Puiu D."/>
            <person name="Sebastian Y."/>
            <person name="Miller W.G."/>
            <person name="Mandrell R.E."/>
            <person name="Nelson K.E."/>
        </authorList>
    </citation>
    <scope>NUCLEOTIDE SEQUENCE [LARGE SCALE GENOMIC DNA]</scope>
    <source>
        <strain evidence="2">ATCC BAA-381 / LMG 19568 / NCTC 13146 / CH001A</strain>
    </source>
</reference>
<dbReference type="HOGENOM" id="CLU_2970764_0_0_7"/>
<evidence type="ECO:0000313" key="1">
    <source>
        <dbReference type="EMBL" id="ABS52420.1"/>
    </source>
</evidence>
<name>A7I1J0_CAMHC</name>
<sequence>MSFKIYNNFLWFRIYRNLFLPSVKKIIFTKKTKNLYLLQPDLFYIQTAKFEKLYTING</sequence>
<protein>
    <submittedName>
        <fullName evidence="1">Uncharacterized protein</fullName>
    </submittedName>
</protein>
<dbReference type="AlphaFoldDB" id="A7I1J0"/>